<dbReference type="Proteomes" id="UP001164743">
    <property type="component" value="Chromosome 1A"/>
</dbReference>
<keyword evidence="3" id="KW-1185">Reference proteome</keyword>
<dbReference type="GeneID" id="77806756"/>
<sequence>MKTLSRKYVYKTQASLEQVTGLFPLWLVQSDVPTGRGGIVLTARRVTWQGGPLLGQQIQPRVSTAEEDASSASGWKRVGEEDSSSVGK</sequence>
<evidence type="ECO:0000313" key="2">
    <source>
        <dbReference type="EMBL" id="WAQ81456.1"/>
    </source>
</evidence>
<dbReference type="RefSeq" id="XP_053017011.1">
    <property type="nucleotide sequence ID" value="XM_053165861.1"/>
</dbReference>
<dbReference type="EMBL" id="CP110421">
    <property type="protein sequence ID" value="WAQ81456.1"/>
    <property type="molecule type" value="Genomic_DNA"/>
</dbReference>
<protein>
    <submittedName>
        <fullName evidence="2">Uncharacterized protein</fullName>
    </submittedName>
</protein>
<feature type="region of interest" description="Disordered" evidence="1">
    <location>
        <begin position="57"/>
        <end position="88"/>
    </location>
</feature>
<evidence type="ECO:0000313" key="3">
    <source>
        <dbReference type="Proteomes" id="UP001164743"/>
    </source>
</evidence>
<reference evidence="2" key="1">
    <citation type="submission" date="2022-10" db="EMBL/GenBank/DDBJ databases">
        <title>Puccinia triticina Genome sequencing and assembly.</title>
        <authorList>
            <person name="Li C."/>
        </authorList>
    </citation>
    <scope>NUCLEOTIDE SEQUENCE</scope>
    <source>
        <strain evidence="2">Pt15</strain>
    </source>
</reference>
<organism evidence="2 3">
    <name type="scientific">Puccinia triticina</name>
    <dbReference type="NCBI Taxonomy" id="208348"/>
    <lineage>
        <taxon>Eukaryota</taxon>
        <taxon>Fungi</taxon>
        <taxon>Dikarya</taxon>
        <taxon>Basidiomycota</taxon>
        <taxon>Pucciniomycotina</taxon>
        <taxon>Pucciniomycetes</taxon>
        <taxon>Pucciniales</taxon>
        <taxon>Pucciniaceae</taxon>
        <taxon>Puccinia</taxon>
    </lineage>
</organism>
<proteinExistence type="predicted"/>
<accession>A0ABY7C8F2</accession>
<name>A0ABY7C8F2_9BASI</name>
<evidence type="ECO:0000256" key="1">
    <source>
        <dbReference type="SAM" id="MobiDB-lite"/>
    </source>
</evidence>
<gene>
    <name evidence="2" type="ORF">PtA15_1A797</name>
</gene>